<feature type="region of interest" description="Disordered" evidence="1">
    <location>
        <begin position="201"/>
        <end position="240"/>
    </location>
</feature>
<dbReference type="Proteomes" id="UP000800096">
    <property type="component" value="Unassembled WGS sequence"/>
</dbReference>
<evidence type="ECO:0000313" key="2">
    <source>
        <dbReference type="EMBL" id="KAF1912082.1"/>
    </source>
</evidence>
<dbReference type="SUPFAM" id="SSF81383">
    <property type="entry name" value="F-box domain"/>
    <property type="match status" value="1"/>
</dbReference>
<accession>A0A6A5Q9Q1</accession>
<dbReference type="InterPro" id="IPR036047">
    <property type="entry name" value="F-box-like_dom_sf"/>
</dbReference>
<evidence type="ECO:0000313" key="3">
    <source>
        <dbReference type="Proteomes" id="UP000800096"/>
    </source>
</evidence>
<dbReference type="AlphaFoldDB" id="A0A6A5Q9Q1"/>
<evidence type="ECO:0000256" key="1">
    <source>
        <dbReference type="SAM" id="MobiDB-lite"/>
    </source>
</evidence>
<proteinExistence type="predicted"/>
<protein>
    <recommendedName>
        <fullName evidence="4">F-box domain-containing protein</fullName>
    </recommendedName>
</protein>
<dbReference type="OrthoDB" id="10611106at2759"/>
<gene>
    <name evidence="2" type="ORF">BDU57DRAFT_564749</name>
</gene>
<evidence type="ECO:0008006" key="4">
    <source>
        <dbReference type="Google" id="ProtNLM"/>
    </source>
</evidence>
<dbReference type="EMBL" id="ML979141">
    <property type="protein sequence ID" value="KAF1912082.1"/>
    <property type="molecule type" value="Genomic_DNA"/>
</dbReference>
<sequence>MASTINVPRLIPAVPDELGKLIIQQLSFHELAAGYFVSQDWRKFIDNDDVLREKMFRPPKAVEQGGCSDTMNFVRDKWRSINAEFGDEVSFEEFWSRIAINPLVQRESMDDHCDVEDLEKHLSFRDQLPAHHRRESENLFNSMFATYPPLARVQYKFRWPSHINSLALNCFGLRVKDLPFKSNHFTTQLWPEKLWRMFGDLGKGEDNESSGEESAEEDVEADVEENRGNSGDGSDEMDDE</sequence>
<name>A0A6A5Q9Q1_AMPQU</name>
<organism evidence="2 3">
    <name type="scientific">Ampelomyces quisqualis</name>
    <name type="common">Powdery mildew agent</name>
    <dbReference type="NCBI Taxonomy" id="50730"/>
    <lineage>
        <taxon>Eukaryota</taxon>
        <taxon>Fungi</taxon>
        <taxon>Dikarya</taxon>
        <taxon>Ascomycota</taxon>
        <taxon>Pezizomycotina</taxon>
        <taxon>Dothideomycetes</taxon>
        <taxon>Pleosporomycetidae</taxon>
        <taxon>Pleosporales</taxon>
        <taxon>Pleosporineae</taxon>
        <taxon>Phaeosphaeriaceae</taxon>
        <taxon>Ampelomyces</taxon>
    </lineage>
</organism>
<feature type="compositionally biased region" description="Acidic residues" evidence="1">
    <location>
        <begin position="207"/>
        <end position="223"/>
    </location>
</feature>
<reference evidence="2" key="1">
    <citation type="journal article" date="2020" name="Stud. Mycol.">
        <title>101 Dothideomycetes genomes: a test case for predicting lifestyles and emergence of pathogens.</title>
        <authorList>
            <person name="Haridas S."/>
            <person name="Albert R."/>
            <person name="Binder M."/>
            <person name="Bloem J."/>
            <person name="Labutti K."/>
            <person name="Salamov A."/>
            <person name="Andreopoulos B."/>
            <person name="Baker S."/>
            <person name="Barry K."/>
            <person name="Bills G."/>
            <person name="Bluhm B."/>
            <person name="Cannon C."/>
            <person name="Castanera R."/>
            <person name="Culley D."/>
            <person name="Daum C."/>
            <person name="Ezra D."/>
            <person name="Gonzalez J."/>
            <person name="Henrissat B."/>
            <person name="Kuo A."/>
            <person name="Liang C."/>
            <person name="Lipzen A."/>
            <person name="Lutzoni F."/>
            <person name="Magnuson J."/>
            <person name="Mondo S."/>
            <person name="Nolan M."/>
            <person name="Ohm R."/>
            <person name="Pangilinan J."/>
            <person name="Park H.-J."/>
            <person name="Ramirez L."/>
            <person name="Alfaro M."/>
            <person name="Sun H."/>
            <person name="Tritt A."/>
            <person name="Yoshinaga Y."/>
            <person name="Zwiers L.-H."/>
            <person name="Turgeon B."/>
            <person name="Goodwin S."/>
            <person name="Spatafora J."/>
            <person name="Crous P."/>
            <person name="Grigoriev I."/>
        </authorList>
    </citation>
    <scope>NUCLEOTIDE SEQUENCE</scope>
    <source>
        <strain evidence="2">HMLAC05119</strain>
    </source>
</reference>
<keyword evidence="3" id="KW-1185">Reference proteome</keyword>